<evidence type="ECO:0000313" key="4">
    <source>
        <dbReference type="Proteomes" id="UP000289857"/>
    </source>
</evidence>
<dbReference type="PIRSF" id="PIRSF029218">
    <property type="entry name" value="ParE"/>
    <property type="match status" value="1"/>
</dbReference>
<dbReference type="Proteomes" id="UP000289857">
    <property type="component" value="Unassembled WGS sequence"/>
</dbReference>
<keyword evidence="1" id="KW-1277">Toxin-antitoxin system</keyword>
<comment type="similarity">
    <text evidence="2">Belongs to the RelE toxin family.</text>
</comment>
<name>A0A4Q1K8W7_9FLAO</name>
<keyword evidence="4" id="KW-1185">Reference proteome</keyword>
<dbReference type="Pfam" id="PF05016">
    <property type="entry name" value="ParE_toxin"/>
    <property type="match status" value="1"/>
</dbReference>
<protein>
    <recommendedName>
        <fullName evidence="2">Toxin</fullName>
    </recommendedName>
</protein>
<dbReference type="RefSeq" id="WP_129461536.1">
    <property type="nucleotide sequence ID" value="NZ_SBKN01000004.1"/>
</dbReference>
<accession>A0A4Q1K8W7</accession>
<dbReference type="InterPro" id="IPR007712">
    <property type="entry name" value="RelE/ParE_toxin"/>
</dbReference>
<sequence>MKTAFRISAKAREDIDTIWLYTFENWSLDQANYYYRLLYQEIKAITTAVDCGKDIGFIKLGYRQYKVKSHLIIYRVADDGCVEIIRVLHERMDIPNKI</sequence>
<dbReference type="Gene3D" id="3.30.2310.20">
    <property type="entry name" value="RelE-like"/>
    <property type="match status" value="1"/>
</dbReference>
<dbReference type="InterPro" id="IPR028344">
    <property type="entry name" value="ParE1/4"/>
</dbReference>
<dbReference type="AlphaFoldDB" id="A0A4Q1K8W7"/>
<dbReference type="OrthoDB" id="7173315at2"/>
<gene>
    <name evidence="3" type="ORF">EQG61_08705</name>
</gene>
<evidence type="ECO:0000313" key="3">
    <source>
        <dbReference type="EMBL" id="RXR22651.1"/>
    </source>
</evidence>
<dbReference type="InterPro" id="IPR035093">
    <property type="entry name" value="RelE/ParE_toxin_dom_sf"/>
</dbReference>
<reference evidence="4" key="1">
    <citation type="submission" date="2019-01" db="EMBL/GenBank/DDBJ databases">
        <title>Cytophagaceae bacterium strain CAR-16.</title>
        <authorList>
            <person name="Chen W.-M."/>
        </authorList>
    </citation>
    <scope>NUCLEOTIDE SEQUENCE [LARGE SCALE GENOMIC DNA]</scope>
    <source>
        <strain evidence="4">WWJ-16</strain>
    </source>
</reference>
<proteinExistence type="inferred from homology"/>
<organism evidence="3 4">
    <name type="scientific">Flavobacterium stagni</name>
    <dbReference type="NCBI Taxonomy" id="2506421"/>
    <lineage>
        <taxon>Bacteria</taxon>
        <taxon>Pseudomonadati</taxon>
        <taxon>Bacteroidota</taxon>
        <taxon>Flavobacteriia</taxon>
        <taxon>Flavobacteriales</taxon>
        <taxon>Flavobacteriaceae</taxon>
        <taxon>Flavobacterium</taxon>
    </lineage>
</organism>
<evidence type="ECO:0000256" key="2">
    <source>
        <dbReference type="PIRNR" id="PIRNR029218"/>
    </source>
</evidence>
<comment type="caution">
    <text evidence="3">The sequence shown here is derived from an EMBL/GenBank/DDBJ whole genome shotgun (WGS) entry which is preliminary data.</text>
</comment>
<dbReference type="EMBL" id="SBKN01000004">
    <property type="protein sequence ID" value="RXR22651.1"/>
    <property type="molecule type" value="Genomic_DNA"/>
</dbReference>
<evidence type="ECO:0000256" key="1">
    <source>
        <dbReference type="ARBA" id="ARBA00022649"/>
    </source>
</evidence>